<dbReference type="EMBL" id="SDMP01000020">
    <property type="protein sequence ID" value="RYQ85322.1"/>
    <property type="molecule type" value="Genomic_DNA"/>
</dbReference>
<accession>A0A444X6M9</accession>
<proteinExistence type="predicted"/>
<gene>
    <name evidence="2" type="ORF">Ahy_B10g104854</name>
</gene>
<feature type="region of interest" description="Disordered" evidence="1">
    <location>
        <begin position="1"/>
        <end position="82"/>
    </location>
</feature>
<comment type="caution">
    <text evidence="2">The sequence shown here is derived from an EMBL/GenBank/DDBJ whole genome shotgun (WGS) entry which is preliminary data.</text>
</comment>
<evidence type="ECO:0000256" key="1">
    <source>
        <dbReference type="SAM" id="MobiDB-lite"/>
    </source>
</evidence>
<evidence type="ECO:0000313" key="2">
    <source>
        <dbReference type="EMBL" id="RYQ85322.1"/>
    </source>
</evidence>
<dbReference type="AlphaFoldDB" id="A0A444X6M9"/>
<keyword evidence="3" id="KW-1185">Reference proteome</keyword>
<dbReference type="Proteomes" id="UP000289738">
    <property type="component" value="Chromosome B10"/>
</dbReference>
<sequence>MPRKARFKKGTRAEPPRQQPLAAPPVSSPSDDDDWLIPPPPSNGGVSTAAPLQPFRSPRSEPRPEPQAANSSQVTKPCNEDIDPEATEVDSLMNTLTGCFLLLMLKSTKDERLLNSEGIVKQAKMSVRETMEWSLNGSKIILRFNEELQAVGDGAGLLSGILGALGSDYSKFPICEKSWAKVRGKDKVYDDCIKVMTFGIV</sequence>
<feature type="compositionally biased region" description="Basic residues" evidence="1">
    <location>
        <begin position="1"/>
        <end position="10"/>
    </location>
</feature>
<protein>
    <submittedName>
        <fullName evidence="2">Uncharacterized protein</fullName>
    </submittedName>
</protein>
<evidence type="ECO:0000313" key="3">
    <source>
        <dbReference type="Proteomes" id="UP000289738"/>
    </source>
</evidence>
<name>A0A444X6M9_ARAHY</name>
<reference evidence="2 3" key="1">
    <citation type="submission" date="2019-01" db="EMBL/GenBank/DDBJ databases">
        <title>Sequencing of cultivated peanut Arachis hypogaea provides insights into genome evolution and oil improvement.</title>
        <authorList>
            <person name="Chen X."/>
        </authorList>
    </citation>
    <scope>NUCLEOTIDE SEQUENCE [LARGE SCALE GENOMIC DNA]</scope>
    <source>
        <strain evidence="3">cv. Fuhuasheng</strain>
        <tissue evidence="2">Leaves</tissue>
    </source>
</reference>
<organism evidence="2 3">
    <name type="scientific">Arachis hypogaea</name>
    <name type="common">Peanut</name>
    <dbReference type="NCBI Taxonomy" id="3818"/>
    <lineage>
        <taxon>Eukaryota</taxon>
        <taxon>Viridiplantae</taxon>
        <taxon>Streptophyta</taxon>
        <taxon>Embryophyta</taxon>
        <taxon>Tracheophyta</taxon>
        <taxon>Spermatophyta</taxon>
        <taxon>Magnoliopsida</taxon>
        <taxon>eudicotyledons</taxon>
        <taxon>Gunneridae</taxon>
        <taxon>Pentapetalae</taxon>
        <taxon>rosids</taxon>
        <taxon>fabids</taxon>
        <taxon>Fabales</taxon>
        <taxon>Fabaceae</taxon>
        <taxon>Papilionoideae</taxon>
        <taxon>50 kb inversion clade</taxon>
        <taxon>dalbergioids sensu lato</taxon>
        <taxon>Dalbergieae</taxon>
        <taxon>Pterocarpus clade</taxon>
        <taxon>Arachis</taxon>
    </lineage>
</organism>